<name>A0ACA9LBH2_9GLOM</name>
<organism evidence="1 2">
    <name type="scientific">Dentiscutata heterogama</name>
    <dbReference type="NCBI Taxonomy" id="1316150"/>
    <lineage>
        <taxon>Eukaryota</taxon>
        <taxon>Fungi</taxon>
        <taxon>Fungi incertae sedis</taxon>
        <taxon>Mucoromycota</taxon>
        <taxon>Glomeromycotina</taxon>
        <taxon>Glomeromycetes</taxon>
        <taxon>Diversisporales</taxon>
        <taxon>Gigasporaceae</taxon>
        <taxon>Dentiscutata</taxon>
    </lineage>
</organism>
<protein>
    <submittedName>
        <fullName evidence="1">6426_t:CDS:1</fullName>
    </submittedName>
</protein>
<evidence type="ECO:0000313" key="2">
    <source>
        <dbReference type="Proteomes" id="UP000789702"/>
    </source>
</evidence>
<comment type="caution">
    <text evidence="1">The sequence shown here is derived from an EMBL/GenBank/DDBJ whole genome shotgun (WGS) entry which is preliminary data.</text>
</comment>
<accession>A0ACA9LBH2</accession>
<keyword evidence="2" id="KW-1185">Reference proteome</keyword>
<feature type="non-terminal residue" evidence="1">
    <location>
        <position position="74"/>
    </location>
</feature>
<reference evidence="1" key="1">
    <citation type="submission" date="2021-06" db="EMBL/GenBank/DDBJ databases">
        <authorList>
            <person name="Kallberg Y."/>
            <person name="Tangrot J."/>
            <person name="Rosling A."/>
        </authorList>
    </citation>
    <scope>NUCLEOTIDE SEQUENCE</scope>
    <source>
        <strain evidence="1">IL203A</strain>
    </source>
</reference>
<sequence>MIDVTTDEVMANSTDVAKNKTIDEIDLTTDTLIIPSLSSSISFLTNEMTSEAVSEITSKDSLISSNDDSEFELG</sequence>
<proteinExistence type="predicted"/>
<dbReference type="Proteomes" id="UP000789702">
    <property type="component" value="Unassembled WGS sequence"/>
</dbReference>
<dbReference type="EMBL" id="CAJVPU010003276">
    <property type="protein sequence ID" value="CAG8515908.1"/>
    <property type="molecule type" value="Genomic_DNA"/>
</dbReference>
<gene>
    <name evidence="1" type="ORF">DHETER_LOCUS3682</name>
</gene>
<evidence type="ECO:0000313" key="1">
    <source>
        <dbReference type="EMBL" id="CAG8515908.1"/>
    </source>
</evidence>